<dbReference type="PANTHER" id="PTHR42878:SF15">
    <property type="entry name" value="BACTERIOPHYTOCHROME"/>
    <property type="match status" value="1"/>
</dbReference>
<feature type="transmembrane region" description="Helical" evidence="7">
    <location>
        <begin position="193"/>
        <end position="218"/>
    </location>
</feature>
<evidence type="ECO:0000256" key="6">
    <source>
        <dbReference type="SAM" id="Coils"/>
    </source>
</evidence>
<dbReference type="GO" id="GO:0005524">
    <property type="term" value="F:ATP binding"/>
    <property type="evidence" value="ECO:0007669"/>
    <property type="project" value="UniProtKB-KW"/>
</dbReference>
<accession>A0ABW4NCE8</accession>
<evidence type="ECO:0000256" key="3">
    <source>
        <dbReference type="ARBA" id="ARBA00022553"/>
    </source>
</evidence>
<keyword evidence="3" id="KW-0597">Phosphoprotein</keyword>
<dbReference type="Pfam" id="PF05227">
    <property type="entry name" value="CHASE3"/>
    <property type="match status" value="1"/>
</dbReference>
<feature type="transmembrane region" description="Helical" evidence="7">
    <location>
        <begin position="19"/>
        <end position="39"/>
    </location>
</feature>
<keyword evidence="4" id="KW-0808">Transferase</keyword>
<dbReference type="Proteomes" id="UP001597283">
    <property type="component" value="Unassembled WGS sequence"/>
</dbReference>
<feature type="coiled-coil region" evidence="6">
    <location>
        <begin position="219"/>
        <end position="253"/>
    </location>
</feature>
<keyword evidence="7" id="KW-0472">Membrane</keyword>
<dbReference type="PROSITE" id="PS50109">
    <property type="entry name" value="HIS_KIN"/>
    <property type="match status" value="1"/>
</dbReference>
<evidence type="ECO:0000256" key="7">
    <source>
        <dbReference type="SAM" id="Phobius"/>
    </source>
</evidence>
<dbReference type="InterPro" id="IPR003594">
    <property type="entry name" value="HATPase_dom"/>
</dbReference>
<keyword evidence="5" id="KW-0418">Kinase</keyword>
<comment type="caution">
    <text evidence="9">The sequence shown here is derived from an EMBL/GenBank/DDBJ whole genome shotgun (WGS) entry which is preliminary data.</text>
</comment>
<dbReference type="InterPro" id="IPR007891">
    <property type="entry name" value="CHASE3"/>
</dbReference>
<evidence type="ECO:0000256" key="1">
    <source>
        <dbReference type="ARBA" id="ARBA00000085"/>
    </source>
</evidence>
<dbReference type="PANTHER" id="PTHR42878">
    <property type="entry name" value="TWO-COMPONENT HISTIDINE KINASE"/>
    <property type="match status" value="1"/>
</dbReference>
<keyword evidence="10" id="KW-1185">Reference proteome</keyword>
<dbReference type="EMBL" id="JBHUFC010000003">
    <property type="protein sequence ID" value="MFD1787657.1"/>
    <property type="molecule type" value="Genomic_DNA"/>
</dbReference>
<dbReference type="Gene3D" id="1.10.287.130">
    <property type="match status" value="1"/>
</dbReference>
<keyword evidence="9" id="KW-0547">Nucleotide-binding</keyword>
<comment type="catalytic activity">
    <reaction evidence="1">
        <text>ATP + protein L-histidine = ADP + protein N-phospho-L-histidine.</text>
        <dbReference type="EC" id="2.7.13.3"/>
    </reaction>
</comment>
<dbReference type="Pfam" id="PF00512">
    <property type="entry name" value="HisKA"/>
    <property type="match status" value="1"/>
</dbReference>
<dbReference type="CDD" id="cd19410">
    <property type="entry name" value="HK9-like_sensor"/>
    <property type="match status" value="1"/>
</dbReference>
<organism evidence="9 10">
    <name type="scientific">Sphingomonas floccifaciens</name>
    <dbReference type="NCBI Taxonomy" id="1844115"/>
    <lineage>
        <taxon>Bacteria</taxon>
        <taxon>Pseudomonadati</taxon>
        <taxon>Pseudomonadota</taxon>
        <taxon>Alphaproteobacteria</taxon>
        <taxon>Sphingomonadales</taxon>
        <taxon>Sphingomonadaceae</taxon>
        <taxon>Sphingomonas</taxon>
    </lineage>
</organism>
<protein>
    <recommendedName>
        <fullName evidence="2">histidine kinase</fullName>
        <ecNumber evidence="2">2.7.13.3</ecNumber>
    </recommendedName>
</protein>
<dbReference type="InterPro" id="IPR003661">
    <property type="entry name" value="HisK_dim/P_dom"/>
</dbReference>
<keyword evidence="9" id="KW-0067">ATP-binding</keyword>
<evidence type="ECO:0000256" key="2">
    <source>
        <dbReference type="ARBA" id="ARBA00012438"/>
    </source>
</evidence>
<dbReference type="CDD" id="cd00082">
    <property type="entry name" value="HisKA"/>
    <property type="match status" value="1"/>
</dbReference>
<dbReference type="InterPro" id="IPR050351">
    <property type="entry name" value="BphY/WalK/GraS-like"/>
</dbReference>
<dbReference type="InterPro" id="IPR004358">
    <property type="entry name" value="Sig_transdc_His_kin-like_C"/>
</dbReference>
<dbReference type="SMART" id="SM00387">
    <property type="entry name" value="HATPase_c"/>
    <property type="match status" value="1"/>
</dbReference>
<evidence type="ECO:0000256" key="5">
    <source>
        <dbReference type="ARBA" id="ARBA00022777"/>
    </source>
</evidence>
<dbReference type="SUPFAM" id="SSF47384">
    <property type="entry name" value="Homodimeric domain of signal transducing histidine kinase"/>
    <property type="match status" value="1"/>
</dbReference>
<dbReference type="SMART" id="SM00388">
    <property type="entry name" value="HisKA"/>
    <property type="match status" value="1"/>
</dbReference>
<dbReference type="InterPro" id="IPR005467">
    <property type="entry name" value="His_kinase_dom"/>
</dbReference>
<name>A0ABW4NCE8_9SPHN</name>
<evidence type="ECO:0000313" key="10">
    <source>
        <dbReference type="Proteomes" id="UP001597283"/>
    </source>
</evidence>
<dbReference type="InterPro" id="IPR036890">
    <property type="entry name" value="HATPase_C_sf"/>
</dbReference>
<keyword evidence="6" id="KW-0175">Coiled coil</keyword>
<gene>
    <name evidence="9" type="ORF">ACFSC3_08740</name>
</gene>
<dbReference type="SUPFAM" id="SSF55874">
    <property type="entry name" value="ATPase domain of HSP90 chaperone/DNA topoisomerase II/histidine kinase"/>
    <property type="match status" value="1"/>
</dbReference>
<dbReference type="Gene3D" id="3.30.565.10">
    <property type="entry name" value="Histidine kinase-like ATPase, C-terminal domain"/>
    <property type="match status" value="1"/>
</dbReference>
<feature type="domain" description="Histidine kinase" evidence="8">
    <location>
        <begin position="260"/>
        <end position="496"/>
    </location>
</feature>
<dbReference type="PRINTS" id="PR00344">
    <property type="entry name" value="BCTRLSENSOR"/>
</dbReference>
<dbReference type="EC" id="2.7.13.3" evidence="2"/>
<evidence type="ECO:0000259" key="8">
    <source>
        <dbReference type="PROSITE" id="PS50109"/>
    </source>
</evidence>
<dbReference type="RefSeq" id="WP_380940024.1">
    <property type="nucleotide sequence ID" value="NZ_JBHUFC010000003.1"/>
</dbReference>
<dbReference type="Pfam" id="PF02518">
    <property type="entry name" value="HATPase_c"/>
    <property type="match status" value="1"/>
</dbReference>
<proteinExistence type="predicted"/>
<evidence type="ECO:0000313" key="9">
    <source>
        <dbReference type="EMBL" id="MFD1787657.1"/>
    </source>
</evidence>
<dbReference type="InterPro" id="IPR036097">
    <property type="entry name" value="HisK_dim/P_sf"/>
</dbReference>
<reference evidence="10" key="1">
    <citation type="journal article" date="2019" name="Int. J. Syst. Evol. Microbiol.">
        <title>The Global Catalogue of Microorganisms (GCM) 10K type strain sequencing project: providing services to taxonomists for standard genome sequencing and annotation.</title>
        <authorList>
            <consortium name="The Broad Institute Genomics Platform"/>
            <consortium name="The Broad Institute Genome Sequencing Center for Infectious Disease"/>
            <person name="Wu L."/>
            <person name="Ma J."/>
        </authorList>
    </citation>
    <scope>NUCLEOTIDE SEQUENCE [LARGE SCALE GENOMIC DNA]</scope>
    <source>
        <strain evidence="10">Q85</strain>
    </source>
</reference>
<keyword evidence="7" id="KW-0812">Transmembrane</keyword>
<keyword evidence="7" id="KW-1133">Transmembrane helix</keyword>
<evidence type="ECO:0000256" key="4">
    <source>
        <dbReference type="ARBA" id="ARBA00022679"/>
    </source>
</evidence>
<sequence length="503" mass="55430">MAWGVSAQIRDDDRALRRLLLWAMALGFVALLGAGFAAWSSTDRTQRYAALVDHSYQVRDAIGQFQVTLEQSETARRGYLLSGRDLFRELYDENIARLGPQLADIEALTLDNPVQTDAVARIRRLLDRVQGERGESMTLTRTGNRAFAVERFDVDGSVAGMRAIRARLRVMLAAEEALLADRSADQRASTATFLTALGAAGFLVMLVAGVSFVTIFRFTRDLSASRARLQELNDTLEDQVVERTTDLSRANEEIQRFAYIVSHDLRSPLVNVMGFTAELETGQKALAELLDRAEESAPEIVTDEARFAAREDLPEAIGFIRTSTQKMDRLINAILKLSREGRRTITPERIDMAALVGGIRDTLQHRLDEIGGTVTVAGTLPVLVTDRLSIEQVFANVIENAVKYRDPARPVRIAISGQKVGARAVFEIDDNGRGIDPRDHARVFDLFRRSGVQDQPGEGIGLAHVRALTYRLGGTIDVVSELGQGATFRINLPLTIDTSGLPA</sequence>